<reference evidence="2 3" key="1">
    <citation type="journal article" date="2019" name="Int. J. Syst. Evol. Microbiol.">
        <title>The Global Catalogue of Microorganisms (GCM) 10K type strain sequencing project: providing services to taxonomists for standard genome sequencing and annotation.</title>
        <authorList>
            <consortium name="The Broad Institute Genomics Platform"/>
            <consortium name="The Broad Institute Genome Sequencing Center for Infectious Disease"/>
            <person name="Wu L."/>
            <person name="Ma J."/>
        </authorList>
    </citation>
    <scope>NUCLEOTIDE SEQUENCE [LARGE SCALE GENOMIC DNA]</scope>
    <source>
        <strain evidence="2 3">CGMCC 1.12859</strain>
    </source>
</reference>
<sequence>MAGEDDEGGDGSSAGDEPDWQMAPDSDSTFPEDAEKRELLREVAEEVRARDDSSEASQVSAFLYRVSDLYKEGEETSPAEIYLNMRHIMDIKAQGGLNRGRDE</sequence>
<protein>
    <submittedName>
        <fullName evidence="2">Uncharacterized protein</fullName>
    </submittedName>
</protein>
<feature type="region of interest" description="Disordered" evidence="1">
    <location>
        <begin position="1"/>
        <end position="35"/>
    </location>
</feature>
<accession>A0ABD6BTD9</accession>
<proteinExistence type="predicted"/>
<name>A0ABD6BTD9_9EURY</name>
<dbReference type="AlphaFoldDB" id="A0ABD6BTD9"/>
<dbReference type="Proteomes" id="UP001597139">
    <property type="component" value="Unassembled WGS sequence"/>
</dbReference>
<organism evidence="2 3">
    <name type="scientific">Halolamina litorea</name>
    <dbReference type="NCBI Taxonomy" id="1515593"/>
    <lineage>
        <taxon>Archaea</taxon>
        <taxon>Methanobacteriati</taxon>
        <taxon>Methanobacteriota</taxon>
        <taxon>Stenosarchaea group</taxon>
        <taxon>Halobacteria</taxon>
        <taxon>Halobacteriales</taxon>
        <taxon>Haloferacaceae</taxon>
    </lineage>
</organism>
<dbReference type="RefSeq" id="WP_267646956.1">
    <property type="nucleotide sequence ID" value="NZ_JANHGR010000001.1"/>
</dbReference>
<evidence type="ECO:0000313" key="2">
    <source>
        <dbReference type="EMBL" id="MFD1567874.1"/>
    </source>
</evidence>
<comment type="caution">
    <text evidence="2">The sequence shown here is derived from an EMBL/GenBank/DDBJ whole genome shotgun (WGS) entry which is preliminary data.</text>
</comment>
<dbReference type="EMBL" id="JBHUCZ010000009">
    <property type="protein sequence ID" value="MFD1567874.1"/>
    <property type="molecule type" value="Genomic_DNA"/>
</dbReference>
<gene>
    <name evidence="2" type="ORF">ACFSAU_10250</name>
</gene>
<evidence type="ECO:0000313" key="3">
    <source>
        <dbReference type="Proteomes" id="UP001597139"/>
    </source>
</evidence>
<dbReference type="Pfam" id="PF25931">
    <property type="entry name" value="DUF7976"/>
    <property type="match status" value="1"/>
</dbReference>
<evidence type="ECO:0000256" key="1">
    <source>
        <dbReference type="SAM" id="MobiDB-lite"/>
    </source>
</evidence>
<dbReference type="InterPro" id="IPR058282">
    <property type="entry name" value="DUF7976"/>
</dbReference>
<keyword evidence="3" id="KW-1185">Reference proteome</keyword>